<accession>A0ABY3C4K9</accession>
<dbReference type="InterPro" id="IPR017926">
    <property type="entry name" value="GATASE"/>
</dbReference>
<dbReference type="Pfam" id="PF00117">
    <property type="entry name" value="GATase"/>
    <property type="match status" value="1"/>
</dbReference>
<comment type="caution">
    <text evidence="2">The sequence shown here is derived from an EMBL/GenBank/DDBJ whole genome shotgun (WGS) entry which is preliminary data.</text>
</comment>
<dbReference type="SUPFAM" id="SSF52317">
    <property type="entry name" value="Class I glutamine amidotransferase-like"/>
    <property type="match status" value="1"/>
</dbReference>
<keyword evidence="3" id="KW-1185">Reference proteome</keyword>
<gene>
    <name evidence="2" type="ORF">EKO24_021320</name>
</gene>
<reference evidence="2 3" key="1">
    <citation type="journal article" date="2019" name="Antonie Van Leeuwenhoek">
        <title>Description of 'Ca. Methylobacter oryzae' KRF1, a novel species from the environmentally important Methylobacter clade 2.</title>
        <authorList>
            <person name="Khatri K."/>
            <person name="Mohite J.A."/>
            <person name="Pandit P.S."/>
            <person name="Bahulikar R."/>
            <person name="Rahalkar M.C."/>
        </authorList>
    </citation>
    <scope>NUCLEOTIDE SEQUENCE [LARGE SCALE GENOMIC DNA]</scope>
    <source>
        <strain evidence="2 3">KRF1</strain>
    </source>
</reference>
<dbReference type="PANTHER" id="PTHR42695:SF5">
    <property type="entry name" value="GLUTAMINE AMIDOTRANSFERASE YLR126C-RELATED"/>
    <property type="match status" value="1"/>
</dbReference>
<evidence type="ECO:0000313" key="3">
    <source>
        <dbReference type="Proteomes" id="UP000733744"/>
    </source>
</evidence>
<dbReference type="Proteomes" id="UP000733744">
    <property type="component" value="Unassembled WGS sequence"/>
</dbReference>
<dbReference type="Gene3D" id="3.40.50.880">
    <property type="match status" value="1"/>
</dbReference>
<dbReference type="PANTHER" id="PTHR42695">
    <property type="entry name" value="GLUTAMINE AMIDOTRANSFERASE YLR126C-RELATED"/>
    <property type="match status" value="1"/>
</dbReference>
<sequence length="238" mass="26651">MRVHVLQHVAFEGLGSIDAWLAGRQAMVTYTRFFESASLPLLDEVDFIIALGGPMSVNDEDEFPWLIDEKLFIAEAIGKNKTILGICLGCQLIAGAVGSRVYPNTEKEIGWFPVYSEQKSLEAPILPEFFEAFHWHGETFDLPAGAVLLASSAACRNQAFQIGQRVLGFQFHLEITPESMEMMIAHGRHELLPRCFVQTEQQLRSVSVVNYGVINTFMVLVLEALFPMTAYANDNRHD</sequence>
<dbReference type="CDD" id="cd01741">
    <property type="entry name" value="GATase1_1"/>
    <property type="match status" value="1"/>
</dbReference>
<name>A0ABY3C4K9_9GAMM</name>
<evidence type="ECO:0000259" key="1">
    <source>
        <dbReference type="Pfam" id="PF00117"/>
    </source>
</evidence>
<dbReference type="PROSITE" id="PS51273">
    <property type="entry name" value="GATASE_TYPE_1"/>
    <property type="match status" value="1"/>
</dbReference>
<feature type="domain" description="Glutamine amidotransferase" evidence="1">
    <location>
        <begin position="38"/>
        <end position="182"/>
    </location>
</feature>
<dbReference type="EMBL" id="RYFG02000121">
    <property type="protein sequence ID" value="TRW89603.1"/>
    <property type="molecule type" value="Genomic_DNA"/>
</dbReference>
<organism evidence="2 3">
    <name type="scientific">Candidatus Methylobacter oryzae</name>
    <dbReference type="NCBI Taxonomy" id="2497749"/>
    <lineage>
        <taxon>Bacteria</taxon>
        <taxon>Pseudomonadati</taxon>
        <taxon>Pseudomonadota</taxon>
        <taxon>Gammaproteobacteria</taxon>
        <taxon>Methylococcales</taxon>
        <taxon>Methylococcaceae</taxon>
        <taxon>Methylobacter</taxon>
    </lineage>
</organism>
<evidence type="ECO:0000313" key="2">
    <source>
        <dbReference type="EMBL" id="TRW89603.1"/>
    </source>
</evidence>
<dbReference type="InterPro" id="IPR044992">
    <property type="entry name" value="ChyE-like"/>
</dbReference>
<dbReference type="InterPro" id="IPR029062">
    <property type="entry name" value="Class_I_gatase-like"/>
</dbReference>
<proteinExistence type="predicted"/>
<protein>
    <submittedName>
        <fullName evidence="2">Amidotransferase</fullName>
    </submittedName>
</protein>
<dbReference type="RefSeq" id="WP_127029501.1">
    <property type="nucleotide sequence ID" value="NZ_RYFG02000121.1"/>
</dbReference>